<dbReference type="AlphaFoldDB" id="A0A7D3XT74"/>
<evidence type="ECO:0000313" key="3">
    <source>
        <dbReference type="Proteomes" id="UP000504693"/>
    </source>
</evidence>
<keyword evidence="3" id="KW-1185">Reference proteome</keyword>
<evidence type="ECO:0000313" key="2">
    <source>
        <dbReference type="EMBL" id="QKG69896.1"/>
    </source>
</evidence>
<sequence length="85" mass="9236">MKIDAIKLGLASGIVFAIVWVICSLFVFAMPMGMSRFGGHMVHADLAHFPWILSWAGFLFGLIAWSVLAGIIAWGIAAVYNRLLG</sequence>
<dbReference type="RefSeq" id="WP_173211783.1">
    <property type="nucleotide sequence ID" value="NZ_CP053921.1"/>
</dbReference>
<keyword evidence="1" id="KW-0472">Membrane</keyword>
<organism evidence="2 3">
    <name type="scientific">Erythrobacter mangrovi</name>
    <dbReference type="NCBI Taxonomy" id="2739433"/>
    <lineage>
        <taxon>Bacteria</taxon>
        <taxon>Pseudomonadati</taxon>
        <taxon>Pseudomonadota</taxon>
        <taxon>Alphaproteobacteria</taxon>
        <taxon>Sphingomonadales</taxon>
        <taxon>Erythrobacteraceae</taxon>
        <taxon>Erythrobacter/Porphyrobacter group</taxon>
        <taxon>Erythrobacter</taxon>
    </lineage>
</organism>
<keyword evidence="1" id="KW-1133">Transmembrane helix</keyword>
<protein>
    <submittedName>
        <fullName evidence="2">Uncharacterized protein</fullName>
    </submittedName>
</protein>
<dbReference type="Proteomes" id="UP000504693">
    <property type="component" value="Chromosome"/>
</dbReference>
<dbReference type="InterPro" id="IPR044020">
    <property type="entry name" value="DUF5676"/>
</dbReference>
<proteinExistence type="predicted"/>
<evidence type="ECO:0000256" key="1">
    <source>
        <dbReference type="SAM" id="Phobius"/>
    </source>
</evidence>
<dbReference type="KEGG" id="emv:HQR01_00090"/>
<feature type="transmembrane region" description="Helical" evidence="1">
    <location>
        <begin position="12"/>
        <end position="32"/>
    </location>
</feature>
<feature type="transmembrane region" description="Helical" evidence="1">
    <location>
        <begin position="52"/>
        <end position="80"/>
    </location>
</feature>
<dbReference type="Pfam" id="PF18926">
    <property type="entry name" value="DUF5676"/>
    <property type="match status" value="1"/>
</dbReference>
<dbReference type="EMBL" id="CP053921">
    <property type="protein sequence ID" value="QKG69896.1"/>
    <property type="molecule type" value="Genomic_DNA"/>
</dbReference>
<name>A0A7D3XT74_9SPHN</name>
<gene>
    <name evidence="2" type="ORF">HQR01_00090</name>
</gene>
<keyword evidence="1" id="KW-0812">Transmembrane</keyword>
<reference evidence="2 3" key="1">
    <citation type="submission" date="2020-05" db="EMBL/GenBank/DDBJ databases">
        <title>Erythrobacter mangrovi sp. nov., isolated from rhizosphere soil of mangrove plant (Kandelia candel).</title>
        <authorList>
            <person name="Ye Y.H."/>
        </authorList>
    </citation>
    <scope>NUCLEOTIDE SEQUENCE [LARGE SCALE GENOMIC DNA]</scope>
    <source>
        <strain evidence="2 3">EB310</strain>
    </source>
</reference>
<accession>A0A7D3XT74</accession>